<evidence type="ECO:0000313" key="2">
    <source>
        <dbReference type="Proteomes" id="UP000244248"/>
    </source>
</evidence>
<organism evidence="1 2">
    <name type="scientific">Stenotrophobium rhamnosiphilum</name>
    <dbReference type="NCBI Taxonomy" id="2029166"/>
    <lineage>
        <taxon>Bacteria</taxon>
        <taxon>Pseudomonadati</taxon>
        <taxon>Pseudomonadota</taxon>
        <taxon>Gammaproteobacteria</taxon>
        <taxon>Nevskiales</taxon>
        <taxon>Nevskiaceae</taxon>
        <taxon>Stenotrophobium</taxon>
    </lineage>
</organism>
<gene>
    <name evidence="1" type="ORF">CJD38_17950</name>
</gene>
<dbReference type="InterPro" id="IPR015943">
    <property type="entry name" value="WD40/YVTN_repeat-like_dom_sf"/>
</dbReference>
<protein>
    <submittedName>
        <fullName evidence="1">Uncharacterized protein</fullName>
    </submittedName>
</protein>
<keyword evidence="2" id="KW-1185">Reference proteome</keyword>
<comment type="caution">
    <text evidence="1">The sequence shown here is derived from an EMBL/GenBank/DDBJ whole genome shotgun (WGS) entry which is preliminary data.</text>
</comment>
<evidence type="ECO:0000313" key="1">
    <source>
        <dbReference type="EMBL" id="PTU28233.1"/>
    </source>
</evidence>
<dbReference type="EMBL" id="QANS01000010">
    <property type="protein sequence ID" value="PTU28233.1"/>
    <property type="molecule type" value="Genomic_DNA"/>
</dbReference>
<reference evidence="1 2" key="1">
    <citation type="submission" date="2018-04" db="EMBL/GenBank/DDBJ databases">
        <title>Novel species isolated from glacier.</title>
        <authorList>
            <person name="Liu Q."/>
            <person name="Xin Y.-H."/>
        </authorList>
    </citation>
    <scope>NUCLEOTIDE SEQUENCE [LARGE SCALE GENOMIC DNA]</scope>
    <source>
        <strain evidence="1 2">GT1R17</strain>
    </source>
</reference>
<name>A0A2T5MB49_9GAMM</name>
<dbReference type="Proteomes" id="UP000244248">
    <property type="component" value="Unassembled WGS sequence"/>
</dbReference>
<dbReference type="AlphaFoldDB" id="A0A2T5MB49"/>
<proteinExistence type="predicted"/>
<dbReference type="Gene3D" id="2.130.10.10">
    <property type="entry name" value="YVTN repeat-like/Quinoprotein amine dehydrogenase"/>
    <property type="match status" value="1"/>
</dbReference>
<sequence length="218" mass="21669">MHLCVFGQHFLVGGGLPFDGLVQGVDGNLYGTTTTAGSSNKGTVFKITPAGTLTTLHSFAGGTTDGNGPSAGLVPGSDGNFYGVTFLGGTNNNGTVFKITPSGTLTTLYSFTGGADGGRSTVALVQGNDGNFYGTTPYGGSGSTGTVFKITPTGVLTTLYSFSTNGNNGVAASALVLGSDGNFYGTTNRGGKFATPTTSGYGTAFRISPSGSLCSPTL</sequence>
<dbReference type="InterPro" id="IPR022519">
    <property type="entry name" value="Gloeo/Verruco_rpt"/>
</dbReference>
<dbReference type="NCBIfam" id="TIGR03803">
    <property type="entry name" value="Gloeo_Verruco"/>
    <property type="match status" value="4"/>
</dbReference>
<dbReference type="SUPFAM" id="SSF63829">
    <property type="entry name" value="Calcium-dependent phosphotriesterase"/>
    <property type="match status" value="1"/>
</dbReference>
<accession>A0A2T5MB49</accession>